<dbReference type="RefSeq" id="WP_234103675.1">
    <property type="nucleotide sequence ID" value="NZ_CP136601.1"/>
</dbReference>
<feature type="domain" description="AAA+ ATPase" evidence="3">
    <location>
        <begin position="20"/>
        <end position="245"/>
    </location>
</feature>
<dbReference type="InterPro" id="IPR003439">
    <property type="entry name" value="ABC_transporter-like_ATP-bd"/>
</dbReference>
<evidence type="ECO:0000313" key="4">
    <source>
        <dbReference type="EMBL" id="WOH41938.1"/>
    </source>
</evidence>
<reference evidence="4 5" key="1">
    <citation type="submission" date="2023-10" db="EMBL/GenBank/DDBJ databases">
        <title>SFO-1, KPC-2, NDM-1 were first reported in Portuguese citrobacter collected clinically.</title>
        <authorList>
            <person name="Guo K."/>
        </authorList>
    </citation>
    <scope>NUCLEOTIDE SEQUENCE [LARGE SCALE GENOMIC DNA]</scope>
    <source>
        <strain evidence="4 5">L2724hy</strain>
    </source>
</reference>
<dbReference type="GO" id="GO:0005524">
    <property type="term" value="F:ATP binding"/>
    <property type="evidence" value="ECO:0007669"/>
    <property type="project" value="UniProtKB-KW"/>
</dbReference>
<sequence>MFDFSFIKNDRSNETISVRCGEVVFFVGGNGTGKSSLVNKLYREHSDDNSVYVVAHRKNAFKTDIIDYSNSDYKSASQRVFNDSRSASSRYRTAWEDDRTAVPIVRLKNKATSHAVKSMQHLKAGGKTEELVLHNEIDLVNNIFKNSGFNLEFIIDEEANLMVNNFSYEPVKKYSLSRMSDGEKSALIICCEVLCANSGALIVLDEPERHLHKRIVSLLLSNLIEARRDCAFVISTHELTLPSFFKESTVVSINSCIYENDQPIQWNAAIIKKI</sequence>
<keyword evidence="5" id="KW-1185">Reference proteome</keyword>
<proteinExistence type="predicted"/>
<name>A0ABZ0GX14_9ENTR</name>
<evidence type="ECO:0000259" key="3">
    <source>
        <dbReference type="SMART" id="SM00382"/>
    </source>
</evidence>
<protein>
    <submittedName>
        <fullName evidence="4">ATP-binding cassette domain-containing protein</fullName>
    </submittedName>
</protein>
<dbReference type="InterPro" id="IPR051396">
    <property type="entry name" value="Bact_Antivir_Def_Nuclease"/>
</dbReference>
<dbReference type="Pfam" id="PF00005">
    <property type="entry name" value="ABC_tran"/>
    <property type="match status" value="1"/>
</dbReference>
<evidence type="ECO:0000313" key="5">
    <source>
        <dbReference type="Proteomes" id="UP001302613"/>
    </source>
</evidence>
<organism evidence="4 5">
    <name type="scientific">Citrobacter portucalensis</name>
    <dbReference type="NCBI Taxonomy" id="1639133"/>
    <lineage>
        <taxon>Bacteria</taxon>
        <taxon>Pseudomonadati</taxon>
        <taxon>Pseudomonadota</taxon>
        <taxon>Gammaproteobacteria</taxon>
        <taxon>Enterobacterales</taxon>
        <taxon>Enterobacteriaceae</taxon>
        <taxon>Citrobacter</taxon>
        <taxon>Citrobacter freundii complex</taxon>
    </lineage>
</organism>
<accession>A0ABZ0GX14</accession>
<dbReference type="Gene3D" id="3.40.50.300">
    <property type="entry name" value="P-loop containing nucleotide triphosphate hydrolases"/>
    <property type="match status" value="1"/>
</dbReference>
<keyword evidence="2 4" id="KW-0067">ATP-binding</keyword>
<dbReference type="InterPro" id="IPR027417">
    <property type="entry name" value="P-loop_NTPase"/>
</dbReference>
<dbReference type="EMBL" id="CP136601">
    <property type="protein sequence ID" value="WOH41938.1"/>
    <property type="molecule type" value="Genomic_DNA"/>
</dbReference>
<dbReference type="SMART" id="SM00382">
    <property type="entry name" value="AAA"/>
    <property type="match status" value="1"/>
</dbReference>
<evidence type="ECO:0000256" key="2">
    <source>
        <dbReference type="ARBA" id="ARBA00022840"/>
    </source>
</evidence>
<dbReference type="PANTHER" id="PTHR43581">
    <property type="entry name" value="ATP/GTP PHOSPHATASE"/>
    <property type="match status" value="1"/>
</dbReference>
<dbReference type="PANTHER" id="PTHR43581:SF4">
    <property type="entry name" value="ATP_GTP PHOSPHATASE"/>
    <property type="match status" value="1"/>
</dbReference>
<evidence type="ECO:0000256" key="1">
    <source>
        <dbReference type="ARBA" id="ARBA00022741"/>
    </source>
</evidence>
<dbReference type="InterPro" id="IPR003593">
    <property type="entry name" value="AAA+_ATPase"/>
</dbReference>
<gene>
    <name evidence="4" type="ORF">RY846_14980</name>
</gene>
<dbReference type="Proteomes" id="UP001302613">
    <property type="component" value="Chromosome"/>
</dbReference>
<keyword evidence="1" id="KW-0547">Nucleotide-binding</keyword>
<dbReference type="SUPFAM" id="SSF52540">
    <property type="entry name" value="P-loop containing nucleoside triphosphate hydrolases"/>
    <property type="match status" value="1"/>
</dbReference>